<organism evidence="1">
    <name type="scientific">Acerihabitans sp. KWT182</name>
    <dbReference type="NCBI Taxonomy" id="3157919"/>
    <lineage>
        <taxon>Bacteria</taxon>
        <taxon>Pseudomonadati</taxon>
        <taxon>Pseudomonadota</taxon>
        <taxon>Gammaproteobacteria</taxon>
        <taxon>Enterobacterales</taxon>
        <taxon>Pectobacteriaceae</taxon>
        <taxon>Acerihabitans</taxon>
    </lineage>
</organism>
<gene>
    <name evidence="1" type="ORF">ABK905_02115</name>
</gene>
<dbReference type="AlphaFoldDB" id="A0AAU7QAM2"/>
<evidence type="ECO:0000313" key="1">
    <source>
        <dbReference type="EMBL" id="XBS70118.1"/>
    </source>
</evidence>
<accession>A0AAU7QAM2</accession>
<proteinExistence type="predicted"/>
<reference evidence="1" key="1">
    <citation type="submission" date="2024-06" db="EMBL/GenBank/DDBJ databases">
        <authorList>
            <person name="Coelho C."/>
            <person name="Bento M."/>
            <person name="Garcia E."/>
            <person name="Camelo A."/>
            <person name="Brandao I."/>
            <person name="Espirito Santo C."/>
            <person name="Trovao J."/>
            <person name="Verissimo A."/>
            <person name="Costa J."/>
            <person name="Tiago I."/>
        </authorList>
    </citation>
    <scope>NUCLEOTIDE SEQUENCE</scope>
    <source>
        <strain evidence="1">KWT182</strain>
    </source>
</reference>
<sequence length="77" mass="8792">MQKNIIMDNAHGMAKIIYDIAQYRNDGFRPHFPAVAKRRPEKTENGFGPSFTKAILSLIIKQKRGGVNRAFRVMRAC</sequence>
<protein>
    <submittedName>
        <fullName evidence="1">Uncharacterized protein</fullName>
    </submittedName>
</protein>
<name>A0AAU7QAM2_9GAMM</name>
<dbReference type="EMBL" id="CP157947">
    <property type="protein sequence ID" value="XBS70118.1"/>
    <property type="molecule type" value="Genomic_DNA"/>
</dbReference>